<evidence type="ECO:0000313" key="2">
    <source>
        <dbReference type="Proteomes" id="UP000789901"/>
    </source>
</evidence>
<organism evidence="1 2">
    <name type="scientific">Gigaspora margarita</name>
    <dbReference type="NCBI Taxonomy" id="4874"/>
    <lineage>
        <taxon>Eukaryota</taxon>
        <taxon>Fungi</taxon>
        <taxon>Fungi incertae sedis</taxon>
        <taxon>Mucoromycota</taxon>
        <taxon>Glomeromycotina</taxon>
        <taxon>Glomeromycetes</taxon>
        <taxon>Diversisporales</taxon>
        <taxon>Gigasporaceae</taxon>
        <taxon>Gigaspora</taxon>
    </lineage>
</organism>
<comment type="caution">
    <text evidence="1">The sequence shown here is derived from an EMBL/GenBank/DDBJ whole genome shotgun (WGS) entry which is preliminary data.</text>
</comment>
<accession>A0ABN7XCG3</accession>
<keyword evidence="2" id="KW-1185">Reference proteome</keyword>
<evidence type="ECO:0000313" key="1">
    <source>
        <dbReference type="EMBL" id="CAG8852862.1"/>
    </source>
</evidence>
<protein>
    <submittedName>
        <fullName evidence="1">39670_t:CDS:1</fullName>
    </submittedName>
</protein>
<proteinExistence type="predicted"/>
<dbReference type="EMBL" id="CAJVQB010116900">
    <property type="protein sequence ID" value="CAG8852862.1"/>
    <property type="molecule type" value="Genomic_DNA"/>
</dbReference>
<dbReference type="Proteomes" id="UP000789901">
    <property type="component" value="Unassembled WGS sequence"/>
</dbReference>
<gene>
    <name evidence="1" type="ORF">GMARGA_LOCUS41683</name>
</gene>
<sequence>VYTRNMCSRVCYPFKKLLEYNPKYFSKNESIHMTKRLYEDGEFKAGRHLLYIYCTVCDSLVVICKNTIECANNHLKKCIAKRCSTSIQKNMKKGECVSSLSSDEIEKIYQTYWVIYIWNMVRNDGTPDEKKFLGITSHKIRVHDNRYIYYTQMGYNTLDKIQAKNVPVYDQYNFALYEHYTSQS</sequence>
<feature type="non-terminal residue" evidence="1">
    <location>
        <position position="1"/>
    </location>
</feature>
<name>A0ABN7XCG3_GIGMA</name>
<reference evidence="1 2" key="1">
    <citation type="submission" date="2021-06" db="EMBL/GenBank/DDBJ databases">
        <authorList>
            <person name="Kallberg Y."/>
            <person name="Tangrot J."/>
            <person name="Rosling A."/>
        </authorList>
    </citation>
    <scope>NUCLEOTIDE SEQUENCE [LARGE SCALE GENOMIC DNA]</scope>
    <source>
        <strain evidence="1 2">120-4 pot B 10/14</strain>
    </source>
</reference>